<feature type="domain" description="DUF6594" evidence="1">
    <location>
        <begin position="2"/>
        <end position="139"/>
    </location>
</feature>
<reference evidence="2 3" key="1">
    <citation type="submission" date="2024-03" db="EMBL/GenBank/DDBJ databases">
        <title>A high-quality draft genome sequence of Diaporthe vaccinii, a causative agent of upright dieback and viscid rot disease in cranberry plants.</title>
        <authorList>
            <person name="Sarrasin M."/>
            <person name="Lang B.F."/>
            <person name="Burger G."/>
        </authorList>
    </citation>
    <scope>NUCLEOTIDE SEQUENCE [LARGE SCALE GENOMIC DNA]</scope>
    <source>
        <strain evidence="2 3">IS7</strain>
    </source>
</reference>
<keyword evidence="3" id="KW-1185">Reference proteome</keyword>
<dbReference type="Pfam" id="PF20237">
    <property type="entry name" value="DUF6594"/>
    <property type="match status" value="1"/>
</dbReference>
<comment type="caution">
    <text evidence="2">The sequence shown here is derived from an EMBL/GenBank/DDBJ whole genome shotgun (WGS) entry which is preliminary data.</text>
</comment>
<accession>A0ABR4E126</accession>
<dbReference type="InterPro" id="IPR046529">
    <property type="entry name" value="DUF6594"/>
</dbReference>
<dbReference type="PANTHER" id="PTHR34502:SF4">
    <property type="entry name" value="DUF6594 DOMAIN-CONTAINING PROTEIN"/>
    <property type="match status" value="1"/>
</dbReference>
<sequence>MQSQLDAFDREDWARYQSRGPGYQDALQALQSWEAYKTTYDPESDRLKLVAEIRRTLKEYREALIFESTLASVPRPDRNTLKAFRSNFFRKLGNEHLPLLEGQSSKVYDDPNDLVALHNSKPPDRLTTFVKNDLGFLFKVIFCAETEL</sequence>
<dbReference type="PANTHER" id="PTHR34502">
    <property type="entry name" value="DUF6594 DOMAIN-CONTAINING PROTEIN-RELATED"/>
    <property type="match status" value="1"/>
</dbReference>
<protein>
    <recommendedName>
        <fullName evidence="1">DUF6594 domain-containing protein</fullName>
    </recommendedName>
</protein>
<dbReference type="EMBL" id="JBAWTH010000122">
    <property type="protein sequence ID" value="KAL2276113.1"/>
    <property type="molecule type" value="Genomic_DNA"/>
</dbReference>
<evidence type="ECO:0000313" key="3">
    <source>
        <dbReference type="Proteomes" id="UP001600888"/>
    </source>
</evidence>
<gene>
    <name evidence="2" type="ORF">FJTKL_01393</name>
</gene>
<name>A0ABR4E126_9PEZI</name>
<dbReference type="Proteomes" id="UP001600888">
    <property type="component" value="Unassembled WGS sequence"/>
</dbReference>
<evidence type="ECO:0000259" key="1">
    <source>
        <dbReference type="Pfam" id="PF20237"/>
    </source>
</evidence>
<organism evidence="2 3">
    <name type="scientific">Diaporthe vaccinii</name>
    <dbReference type="NCBI Taxonomy" id="105482"/>
    <lineage>
        <taxon>Eukaryota</taxon>
        <taxon>Fungi</taxon>
        <taxon>Dikarya</taxon>
        <taxon>Ascomycota</taxon>
        <taxon>Pezizomycotina</taxon>
        <taxon>Sordariomycetes</taxon>
        <taxon>Sordariomycetidae</taxon>
        <taxon>Diaporthales</taxon>
        <taxon>Diaporthaceae</taxon>
        <taxon>Diaporthe</taxon>
        <taxon>Diaporthe eres species complex</taxon>
    </lineage>
</organism>
<proteinExistence type="predicted"/>
<evidence type="ECO:0000313" key="2">
    <source>
        <dbReference type="EMBL" id="KAL2276113.1"/>
    </source>
</evidence>